<dbReference type="GO" id="GO:0003964">
    <property type="term" value="F:RNA-directed DNA polymerase activity"/>
    <property type="evidence" value="ECO:0007669"/>
    <property type="project" value="UniProtKB-KW"/>
</dbReference>
<dbReference type="PANTHER" id="PTHR47510:SF3">
    <property type="entry name" value="ENDO_EXONUCLEASE_PHOSPHATASE DOMAIN-CONTAINING PROTEIN"/>
    <property type="match status" value="1"/>
</dbReference>
<dbReference type="SUPFAM" id="SSF56219">
    <property type="entry name" value="DNase I-like"/>
    <property type="match status" value="1"/>
</dbReference>
<evidence type="ECO:0000313" key="4">
    <source>
        <dbReference type="Proteomes" id="UP001178508"/>
    </source>
</evidence>
<dbReference type="AlphaFoldDB" id="A0AAV1GFX9"/>
<feature type="compositionally biased region" description="Basic residues" evidence="1">
    <location>
        <begin position="72"/>
        <end position="85"/>
    </location>
</feature>
<proteinExistence type="predicted"/>
<keyword evidence="3" id="KW-0548">Nucleotidyltransferase</keyword>
<feature type="region of interest" description="Disordered" evidence="1">
    <location>
        <begin position="63"/>
        <end position="85"/>
    </location>
</feature>
<sequence>MLDMYRLLWIVFIILWILNDSTAVALVVSSARASAASGGGTLTYSREDLLQLRSSVLCKVGPGDPIPPELRPRKRGKPGGVRTRLRKRRFRPHLPSIILANVRSLKPKMDVLHARCRLTRAFKEACIIALTETWLNETTSDSEVNLDGFTIIRADRTAKYPGAPVLFMGDYNNCRLEGVLPSFQQYVDVPTRNERTLDLCYGNIDDAFTVRAHPPLGGSGVSSDHNIVFLLPHYKPELKRSRPQSHCAPQWSEDAIAQLQGSLACTDWDVFQGDLDERVSVITDYIKFCVSTTIPT</sequence>
<gene>
    <name evidence="3" type="ORF">XNOV1_A028211</name>
</gene>
<reference evidence="3" key="1">
    <citation type="submission" date="2023-08" db="EMBL/GenBank/DDBJ databases">
        <authorList>
            <person name="Alioto T."/>
            <person name="Alioto T."/>
            <person name="Gomez Garrido J."/>
        </authorList>
    </citation>
    <scope>NUCLEOTIDE SEQUENCE</scope>
</reference>
<dbReference type="EMBL" id="OY660877">
    <property type="protein sequence ID" value="CAJ1071423.1"/>
    <property type="molecule type" value="Genomic_DNA"/>
</dbReference>
<feature type="signal peptide" evidence="2">
    <location>
        <begin position="1"/>
        <end position="23"/>
    </location>
</feature>
<dbReference type="InterPro" id="IPR036691">
    <property type="entry name" value="Endo/exonu/phosph_ase_sf"/>
</dbReference>
<dbReference type="Proteomes" id="UP001178508">
    <property type="component" value="Chromosome 14"/>
</dbReference>
<organism evidence="3 4">
    <name type="scientific">Xyrichtys novacula</name>
    <name type="common">Pearly razorfish</name>
    <name type="synonym">Hemipteronotus novacula</name>
    <dbReference type="NCBI Taxonomy" id="13765"/>
    <lineage>
        <taxon>Eukaryota</taxon>
        <taxon>Metazoa</taxon>
        <taxon>Chordata</taxon>
        <taxon>Craniata</taxon>
        <taxon>Vertebrata</taxon>
        <taxon>Euteleostomi</taxon>
        <taxon>Actinopterygii</taxon>
        <taxon>Neopterygii</taxon>
        <taxon>Teleostei</taxon>
        <taxon>Neoteleostei</taxon>
        <taxon>Acanthomorphata</taxon>
        <taxon>Eupercaria</taxon>
        <taxon>Labriformes</taxon>
        <taxon>Labridae</taxon>
        <taxon>Xyrichtys</taxon>
    </lineage>
</organism>
<dbReference type="PANTHER" id="PTHR47510">
    <property type="entry name" value="REVERSE TRANSCRIPTASE DOMAIN-CONTAINING PROTEIN"/>
    <property type="match status" value="1"/>
</dbReference>
<evidence type="ECO:0000256" key="2">
    <source>
        <dbReference type="SAM" id="SignalP"/>
    </source>
</evidence>
<name>A0AAV1GFX9_XYRNO</name>
<keyword evidence="3" id="KW-0695">RNA-directed DNA polymerase</keyword>
<feature type="chain" id="PRO_5043909068" evidence="2">
    <location>
        <begin position="24"/>
        <end position="296"/>
    </location>
</feature>
<protein>
    <submittedName>
        <fullName evidence="3">RNA-directed DNA polymerase from mobile element jockey</fullName>
    </submittedName>
</protein>
<accession>A0AAV1GFX9</accession>
<evidence type="ECO:0000256" key="1">
    <source>
        <dbReference type="SAM" id="MobiDB-lite"/>
    </source>
</evidence>
<keyword evidence="4" id="KW-1185">Reference proteome</keyword>
<keyword evidence="2" id="KW-0732">Signal</keyword>
<keyword evidence="3" id="KW-0808">Transferase</keyword>
<evidence type="ECO:0000313" key="3">
    <source>
        <dbReference type="EMBL" id="CAJ1071423.1"/>
    </source>
</evidence>